<protein>
    <submittedName>
        <fullName evidence="2">ISAs1 family transposase</fullName>
    </submittedName>
</protein>
<keyword evidence="3" id="KW-1185">Reference proteome</keyword>
<evidence type="ECO:0000313" key="3">
    <source>
        <dbReference type="Proteomes" id="UP000516439"/>
    </source>
</evidence>
<reference evidence="2 3" key="1">
    <citation type="submission" date="2020-09" db="EMBL/GenBank/DDBJ databases">
        <title>Pedobacter sp. SW-16 isolated from soil near Yeocheon.</title>
        <authorList>
            <person name="Im H.S."/>
            <person name="Joung Y."/>
            <person name="Lee S.-S."/>
        </authorList>
    </citation>
    <scope>NUCLEOTIDE SEQUENCE [LARGE SCALE GENOMIC DNA]</scope>
    <source>
        <strain evidence="2 3">SW-16</strain>
    </source>
</reference>
<dbReference type="EMBL" id="CP061171">
    <property type="protein sequence ID" value="QNR83654.1"/>
    <property type="molecule type" value="Genomic_DNA"/>
</dbReference>
<dbReference type="NCBIfam" id="NF033564">
    <property type="entry name" value="transpos_ISAs1"/>
    <property type="match status" value="1"/>
</dbReference>
<dbReference type="InterPro" id="IPR002559">
    <property type="entry name" value="Transposase_11"/>
</dbReference>
<evidence type="ECO:0000313" key="2">
    <source>
        <dbReference type="EMBL" id="QNR83654.1"/>
    </source>
</evidence>
<feature type="domain" description="Transposase IS4-like" evidence="1">
    <location>
        <begin position="11"/>
        <end position="79"/>
    </location>
</feature>
<accession>A0ABX6TDT0</accession>
<sequence>MESTRYLKASQTEQKEKRYYITNRDADAAKIGSAVCFHWAIENSLHWLLDVAFNEDSSRKRTGKTAENFSIICRITLNLIKNETSKKRSVKGKRLIARWDNDYLLNILKN</sequence>
<dbReference type="PANTHER" id="PTHR30298:SF0">
    <property type="entry name" value="PROTEIN YBFL-RELATED"/>
    <property type="match status" value="1"/>
</dbReference>
<dbReference type="Proteomes" id="UP000516439">
    <property type="component" value="Chromosome"/>
</dbReference>
<dbReference type="PANTHER" id="PTHR30298">
    <property type="entry name" value="H REPEAT-ASSOCIATED PREDICTED TRANSPOSASE"/>
    <property type="match status" value="1"/>
</dbReference>
<proteinExistence type="predicted"/>
<dbReference type="InterPro" id="IPR051698">
    <property type="entry name" value="Transposase_11-like"/>
</dbReference>
<organism evidence="2 3">
    <name type="scientific">Pedobacter riviphilus</name>
    <dbReference type="NCBI Taxonomy" id="2766984"/>
    <lineage>
        <taxon>Bacteria</taxon>
        <taxon>Pseudomonadati</taxon>
        <taxon>Bacteroidota</taxon>
        <taxon>Sphingobacteriia</taxon>
        <taxon>Sphingobacteriales</taxon>
        <taxon>Sphingobacteriaceae</taxon>
        <taxon>Pedobacter</taxon>
    </lineage>
</organism>
<gene>
    <name evidence="2" type="ORF">H9N25_17140</name>
</gene>
<dbReference type="RefSeq" id="WP_190326665.1">
    <property type="nucleotide sequence ID" value="NZ_CP061171.1"/>
</dbReference>
<evidence type="ECO:0000259" key="1">
    <source>
        <dbReference type="Pfam" id="PF01609"/>
    </source>
</evidence>
<name>A0ABX6TDT0_9SPHI</name>
<dbReference type="Pfam" id="PF01609">
    <property type="entry name" value="DDE_Tnp_1"/>
    <property type="match status" value="1"/>
</dbReference>
<dbReference type="InterPro" id="IPR047647">
    <property type="entry name" value="ISAs1_transpos"/>
</dbReference>